<evidence type="ECO:0000313" key="4">
    <source>
        <dbReference type="Proteomes" id="UP000002316"/>
    </source>
</evidence>
<evidence type="ECO:0000256" key="1">
    <source>
        <dbReference type="SAM" id="Coils"/>
    </source>
</evidence>
<dbReference type="PANTHER" id="PTHR23313">
    <property type="entry name" value="TSEC1-RELATED"/>
    <property type="match status" value="1"/>
</dbReference>
<evidence type="ECO:0000313" key="3">
    <source>
        <dbReference type="EMBL" id="CBH18227.1"/>
    </source>
</evidence>
<reference evidence="4" key="1">
    <citation type="journal article" date="2010" name="PLoS Negl. Trop. Dis.">
        <title>The genome sequence of Trypanosoma brucei gambiense, causative agent of chronic human african trypanosomiasis.</title>
        <authorList>
            <person name="Jackson A.P."/>
            <person name="Sanders M."/>
            <person name="Berry A."/>
            <person name="McQuillan J."/>
            <person name="Aslett M.A."/>
            <person name="Quail M.A."/>
            <person name="Chukualim B."/>
            <person name="Capewell P."/>
            <person name="MacLeod A."/>
            <person name="Melville S.E."/>
            <person name="Gibson W."/>
            <person name="Barry J.D."/>
            <person name="Berriman M."/>
            <person name="Hertz-Fowler C."/>
        </authorList>
    </citation>
    <scope>NUCLEOTIDE SEQUENCE [LARGE SCALE GENOMIC DNA]</scope>
    <source>
        <strain evidence="4">MHOM/CI/86/DAL972</strain>
    </source>
</reference>
<dbReference type="GeneID" id="23866516"/>
<name>D0A976_TRYB9</name>
<dbReference type="OrthoDB" id="269872at2759"/>
<evidence type="ECO:0000256" key="2">
    <source>
        <dbReference type="SAM" id="MobiDB-lite"/>
    </source>
</evidence>
<organism evidence="3 4">
    <name type="scientific">Trypanosoma brucei gambiense (strain MHOM/CI/86/DAL972)</name>
    <dbReference type="NCBI Taxonomy" id="679716"/>
    <lineage>
        <taxon>Eukaryota</taxon>
        <taxon>Discoba</taxon>
        <taxon>Euglenozoa</taxon>
        <taxon>Kinetoplastea</taxon>
        <taxon>Metakinetoplastina</taxon>
        <taxon>Trypanosomatida</taxon>
        <taxon>Trypanosomatidae</taxon>
        <taxon>Trypanosoma</taxon>
    </lineage>
</organism>
<dbReference type="AlphaFoldDB" id="D0A976"/>
<dbReference type="RefSeq" id="XP_011780491.1">
    <property type="nucleotide sequence ID" value="XM_011782189.1"/>
</dbReference>
<keyword evidence="1" id="KW-0175">Coiled coil</keyword>
<protein>
    <submittedName>
        <fullName evidence="3">Uncharacterized protein</fullName>
    </submittedName>
</protein>
<dbReference type="Proteomes" id="UP000002316">
    <property type="component" value="Chromosome 11"/>
</dbReference>
<dbReference type="KEGG" id="tbg:TbgDal_XI13460"/>
<dbReference type="VEuPathDB" id="TriTrypDB:Tbg972.11.13460"/>
<feature type="region of interest" description="Disordered" evidence="2">
    <location>
        <begin position="1"/>
        <end position="32"/>
    </location>
</feature>
<dbReference type="PANTHER" id="PTHR23313:SF0">
    <property type="entry name" value="TESTIS-EXPRESSED PROTEIN 9"/>
    <property type="match status" value="1"/>
</dbReference>
<dbReference type="EMBL" id="FN554974">
    <property type="protein sequence ID" value="CBH18227.1"/>
    <property type="molecule type" value="Genomic_DNA"/>
</dbReference>
<accession>D0A976</accession>
<sequence length="226" mass="25195">MVDELPPVLSGVGTTESVPRVNEHEPTSPSVDFEEQEMLLEPGTSTINDESNSALFCGAGDPKELQAEPRDSRDRTGMVSRQLITPQQQLLGISTCSRKSLEQKISILEATIATQKKEIILLQRQLQSRSTGATDHRLANALKEIAALKEALNHANGKAESEHEPAALQMQATIERLSTERNELMSCLRKQNKLIEALKRQKVHLESATLLNIMEKEIEKYFELAR</sequence>
<feature type="coiled-coil region" evidence="1">
    <location>
        <begin position="98"/>
        <end position="208"/>
    </location>
</feature>
<gene>
    <name evidence="3" type="ORF">TbgDal_XI13460</name>
</gene>
<proteinExistence type="predicted"/>